<dbReference type="EMBL" id="VSSQ01014969">
    <property type="protein sequence ID" value="MPM54799.1"/>
    <property type="molecule type" value="Genomic_DNA"/>
</dbReference>
<organism evidence="1">
    <name type="scientific">bioreactor metagenome</name>
    <dbReference type="NCBI Taxonomy" id="1076179"/>
    <lineage>
        <taxon>unclassified sequences</taxon>
        <taxon>metagenomes</taxon>
        <taxon>ecological metagenomes</taxon>
    </lineage>
</organism>
<protein>
    <submittedName>
        <fullName evidence="1">Uncharacterized protein</fullName>
    </submittedName>
</protein>
<accession>A0A645ANP9</accession>
<comment type="caution">
    <text evidence="1">The sequence shown here is derived from an EMBL/GenBank/DDBJ whole genome shotgun (WGS) entry which is preliminary data.</text>
</comment>
<evidence type="ECO:0000313" key="1">
    <source>
        <dbReference type="EMBL" id="MPM54799.1"/>
    </source>
</evidence>
<proteinExistence type="predicted"/>
<reference evidence="1" key="1">
    <citation type="submission" date="2019-08" db="EMBL/GenBank/DDBJ databases">
        <authorList>
            <person name="Kucharzyk K."/>
            <person name="Murdoch R.W."/>
            <person name="Higgins S."/>
            <person name="Loffler F."/>
        </authorList>
    </citation>
    <scope>NUCLEOTIDE SEQUENCE</scope>
</reference>
<sequence length="223" mass="25340">MHAEHVVVDHRLLLPRVGMHAVRHDSMIRPQAEFLICLPILLAIGVQLMHQLNLALVFAQMGLHEDAALRRNFAEPAHQLIGAARRKARGQDWADAGKLYAFVQPAQGFAFALLRQLLTFAACAIHVHFADKAAHARFFQLFHQDQRRVRVRGRIDANPRGAVFDKLRGKAGIHLAREAAVRKARFGFEGIGLEPVHQRQIHAHAEHRILRRVQMHVRKTLQD</sequence>
<name>A0A645ANP9_9ZZZZ</name>
<dbReference type="AlphaFoldDB" id="A0A645ANP9"/>
<gene>
    <name evidence="1" type="ORF">SDC9_101579</name>
</gene>